<name>A0A7S1N3U3_9EUGL</name>
<protein>
    <submittedName>
        <fullName evidence="2">Uncharacterized protein</fullName>
    </submittedName>
</protein>
<proteinExistence type="predicted"/>
<feature type="region of interest" description="Disordered" evidence="1">
    <location>
        <begin position="102"/>
        <end position="132"/>
    </location>
</feature>
<organism evidence="2">
    <name type="scientific">Eutreptiella gymnastica</name>
    <dbReference type="NCBI Taxonomy" id="73025"/>
    <lineage>
        <taxon>Eukaryota</taxon>
        <taxon>Discoba</taxon>
        <taxon>Euglenozoa</taxon>
        <taxon>Euglenida</taxon>
        <taxon>Spirocuta</taxon>
        <taxon>Euglenophyceae</taxon>
        <taxon>Eutreptiales</taxon>
        <taxon>Eutreptiaceae</taxon>
        <taxon>Eutreptiella</taxon>
    </lineage>
</organism>
<evidence type="ECO:0000256" key="1">
    <source>
        <dbReference type="SAM" id="MobiDB-lite"/>
    </source>
</evidence>
<accession>A0A7S1N3U3</accession>
<dbReference type="EMBL" id="HBGA01016298">
    <property type="protein sequence ID" value="CAD8995253.1"/>
    <property type="molecule type" value="Transcribed_RNA"/>
</dbReference>
<gene>
    <name evidence="2" type="ORF">EGYM00392_LOCUS6309</name>
</gene>
<sequence length="132" mass="14898">MEDLALLDYCPDPASEAFLSALQAQLKSPNTISDEDNSPDNSCEDAATLCKRNRKKDVFGRFKAGCAHKEFWQRRRGKRGYSYFECTKCGFAWRHPTLRVKTEKTKPAVEPQQSRQPVGPTPCMSVPSPVML</sequence>
<dbReference type="AlphaFoldDB" id="A0A7S1N3U3"/>
<evidence type="ECO:0000313" key="2">
    <source>
        <dbReference type="EMBL" id="CAD8995253.1"/>
    </source>
</evidence>
<reference evidence="2" key="1">
    <citation type="submission" date="2021-01" db="EMBL/GenBank/DDBJ databases">
        <authorList>
            <person name="Corre E."/>
            <person name="Pelletier E."/>
            <person name="Niang G."/>
            <person name="Scheremetjew M."/>
            <person name="Finn R."/>
            <person name="Kale V."/>
            <person name="Holt S."/>
            <person name="Cochrane G."/>
            <person name="Meng A."/>
            <person name="Brown T."/>
            <person name="Cohen L."/>
        </authorList>
    </citation>
    <scope>NUCLEOTIDE SEQUENCE</scope>
    <source>
        <strain evidence="2">NIES-381</strain>
    </source>
</reference>